<comment type="caution">
    <text evidence="1">The sequence shown here is derived from an EMBL/GenBank/DDBJ whole genome shotgun (WGS) entry which is preliminary data.</text>
</comment>
<sequence length="60" mass="6518">MEEGFAPGEYDLLDSGLAGLFDKTFGVMDTHRSVVVRPATEDAVSTGQIACERVRKMQGQ</sequence>
<evidence type="ECO:0000313" key="1">
    <source>
        <dbReference type="EMBL" id="GAG93062.1"/>
    </source>
</evidence>
<protein>
    <submittedName>
        <fullName evidence="1">Uncharacterized protein</fullName>
    </submittedName>
</protein>
<dbReference type="AlphaFoldDB" id="X1CJ62"/>
<dbReference type="EMBL" id="BART01023484">
    <property type="protein sequence ID" value="GAG93062.1"/>
    <property type="molecule type" value="Genomic_DNA"/>
</dbReference>
<gene>
    <name evidence="1" type="ORF">S01H4_42713</name>
</gene>
<proteinExistence type="predicted"/>
<reference evidence="1" key="1">
    <citation type="journal article" date="2014" name="Front. Microbiol.">
        <title>High frequency of phylogenetically diverse reductive dehalogenase-homologous genes in deep subseafloor sedimentary metagenomes.</title>
        <authorList>
            <person name="Kawai M."/>
            <person name="Futagami T."/>
            <person name="Toyoda A."/>
            <person name="Takaki Y."/>
            <person name="Nishi S."/>
            <person name="Hori S."/>
            <person name="Arai W."/>
            <person name="Tsubouchi T."/>
            <person name="Morono Y."/>
            <person name="Uchiyama I."/>
            <person name="Ito T."/>
            <person name="Fujiyama A."/>
            <person name="Inagaki F."/>
            <person name="Takami H."/>
        </authorList>
    </citation>
    <scope>NUCLEOTIDE SEQUENCE</scope>
    <source>
        <strain evidence="1">Expedition CK06-06</strain>
    </source>
</reference>
<name>X1CJ62_9ZZZZ</name>
<organism evidence="1">
    <name type="scientific">marine sediment metagenome</name>
    <dbReference type="NCBI Taxonomy" id="412755"/>
    <lineage>
        <taxon>unclassified sequences</taxon>
        <taxon>metagenomes</taxon>
        <taxon>ecological metagenomes</taxon>
    </lineage>
</organism>
<accession>X1CJ62</accession>